<dbReference type="Pfam" id="PF07848">
    <property type="entry name" value="PaaX"/>
    <property type="match status" value="1"/>
</dbReference>
<keyword evidence="5" id="KW-1185">Reference proteome</keyword>
<dbReference type="AlphaFoldDB" id="A0A8J7GPX3"/>
<dbReference type="Gene3D" id="3.30.70.2650">
    <property type="match status" value="1"/>
</dbReference>
<gene>
    <name evidence="4" type="ORF">IW245_000925</name>
</gene>
<organism evidence="4 5">
    <name type="scientific">Longispora fulva</name>
    <dbReference type="NCBI Taxonomy" id="619741"/>
    <lineage>
        <taxon>Bacteria</taxon>
        <taxon>Bacillati</taxon>
        <taxon>Actinomycetota</taxon>
        <taxon>Actinomycetes</taxon>
        <taxon>Micromonosporales</taxon>
        <taxon>Micromonosporaceae</taxon>
        <taxon>Longispora</taxon>
    </lineage>
</organism>
<dbReference type="PIRSF" id="PIRSF020623">
    <property type="entry name" value="PaaX"/>
    <property type="match status" value="1"/>
</dbReference>
<proteinExistence type="predicted"/>
<feature type="domain" description="Transcriptional repressor PaaX-like central Cas2-like" evidence="3">
    <location>
        <begin position="85"/>
        <end position="157"/>
    </location>
</feature>
<dbReference type="InterPro" id="IPR012906">
    <property type="entry name" value="PaaX-like_N"/>
</dbReference>
<dbReference type="Pfam" id="PF08223">
    <property type="entry name" value="PaaX_C"/>
    <property type="match status" value="1"/>
</dbReference>
<protein>
    <submittedName>
        <fullName evidence="4">Phenylacetic acid degradation operon negative regulatory protein</fullName>
    </submittedName>
</protein>
<dbReference type="Proteomes" id="UP000622552">
    <property type="component" value="Unassembled WGS sequence"/>
</dbReference>
<dbReference type="EMBL" id="JADOUF010000001">
    <property type="protein sequence ID" value="MBG6134731.1"/>
    <property type="molecule type" value="Genomic_DNA"/>
</dbReference>
<dbReference type="InterPro" id="IPR048846">
    <property type="entry name" value="PaaX-like_central"/>
</dbReference>
<dbReference type="InterPro" id="IPR011965">
    <property type="entry name" value="PaaX_trns_reg"/>
</dbReference>
<accession>A0A8J7GPX3</accession>
<dbReference type="InterPro" id="IPR013225">
    <property type="entry name" value="PaaX_C"/>
</dbReference>
<feature type="domain" description="Transcriptional repressor PaaX-like N-terminal" evidence="1">
    <location>
        <begin position="7"/>
        <end position="60"/>
    </location>
</feature>
<name>A0A8J7GPX3_9ACTN</name>
<reference evidence="4" key="1">
    <citation type="submission" date="2020-11" db="EMBL/GenBank/DDBJ databases">
        <title>Sequencing the genomes of 1000 actinobacteria strains.</title>
        <authorList>
            <person name="Klenk H.-P."/>
        </authorList>
    </citation>
    <scope>NUCLEOTIDE SEQUENCE</scope>
    <source>
        <strain evidence="4">DSM 45356</strain>
    </source>
</reference>
<dbReference type="InterPro" id="IPR036388">
    <property type="entry name" value="WH-like_DNA-bd_sf"/>
</dbReference>
<dbReference type="Gene3D" id="1.10.10.10">
    <property type="entry name" value="Winged helix-like DNA-binding domain superfamily/Winged helix DNA-binding domain"/>
    <property type="match status" value="1"/>
</dbReference>
<dbReference type="PANTHER" id="PTHR30319">
    <property type="entry name" value="PHENYLACETIC ACID REGULATOR-RELATED TRANSCRIPTIONAL REPRESSOR"/>
    <property type="match status" value="1"/>
</dbReference>
<comment type="caution">
    <text evidence="4">The sequence shown here is derived from an EMBL/GenBank/DDBJ whole genome shotgun (WGS) entry which is preliminary data.</text>
</comment>
<dbReference type="Pfam" id="PF20803">
    <property type="entry name" value="PaaX_M"/>
    <property type="match status" value="1"/>
</dbReference>
<dbReference type="Gene3D" id="1.20.58.1460">
    <property type="match status" value="1"/>
</dbReference>
<dbReference type="GO" id="GO:0006351">
    <property type="term" value="P:DNA-templated transcription"/>
    <property type="evidence" value="ECO:0007669"/>
    <property type="project" value="InterPro"/>
</dbReference>
<dbReference type="RefSeq" id="WP_197001925.1">
    <property type="nucleotide sequence ID" value="NZ_BONS01000023.1"/>
</dbReference>
<evidence type="ECO:0000313" key="5">
    <source>
        <dbReference type="Proteomes" id="UP000622552"/>
    </source>
</evidence>
<evidence type="ECO:0000259" key="2">
    <source>
        <dbReference type="Pfam" id="PF08223"/>
    </source>
</evidence>
<evidence type="ECO:0000259" key="1">
    <source>
        <dbReference type="Pfam" id="PF07848"/>
    </source>
</evidence>
<sequence length="268" mass="29047">MIATRALVDALVRHDDTVDAGELYAVATTLGMTDQQVRLCVKRLVAEGRFTHEGRGRRAVLRATAATTAEAEFVHFAHRQDQGLQPWDGRWRLVGFAVPETSRAARDSFRDAIGHLGGAPIQGGLYVSPNDWDDLVDAEAARLGVTAGVTRLTSTDLRVGGESDPVRIAALLWPLDEIAGRYADLAALARALLDDLDARSPVELLASAVELTGAFTRAMEPDPLLPPELLPRPWPGTTARELCARGLAAIGDRADPASTIRLFRRYPR</sequence>
<evidence type="ECO:0000313" key="4">
    <source>
        <dbReference type="EMBL" id="MBG6134731.1"/>
    </source>
</evidence>
<dbReference type="PANTHER" id="PTHR30319:SF1">
    <property type="entry name" value="TRANSCRIPTIONAL REPRESSOR PAAX"/>
    <property type="match status" value="1"/>
</dbReference>
<feature type="domain" description="Transcriptional repressor PaaX-like C-terminal" evidence="2">
    <location>
        <begin position="173"/>
        <end position="254"/>
    </location>
</feature>
<evidence type="ECO:0000259" key="3">
    <source>
        <dbReference type="Pfam" id="PF20803"/>
    </source>
</evidence>